<comment type="caution">
    <text evidence="2">The sequence shown here is derived from an EMBL/GenBank/DDBJ whole genome shotgun (WGS) entry which is preliminary data.</text>
</comment>
<evidence type="ECO:0000256" key="1">
    <source>
        <dbReference type="SAM" id="MobiDB-lite"/>
    </source>
</evidence>
<keyword evidence="3" id="KW-1185">Reference proteome</keyword>
<feature type="region of interest" description="Disordered" evidence="1">
    <location>
        <begin position="98"/>
        <end position="120"/>
    </location>
</feature>
<evidence type="ECO:0000313" key="2">
    <source>
        <dbReference type="EMBL" id="MER6903425.1"/>
    </source>
</evidence>
<dbReference type="Proteomes" id="UP001490330">
    <property type="component" value="Unassembled WGS sequence"/>
</dbReference>
<accession>A0ABV1VBP9</accession>
<evidence type="ECO:0000313" key="3">
    <source>
        <dbReference type="Proteomes" id="UP001490330"/>
    </source>
</evidence>
<dbReference type="RefSeq" id="WP_318213645.1">
    <property type="nucleotide sequence ID" value="NZ_JBEPCO010000006.1"/>
</dbReference>
<gene>
    <name evidence="2" type="ORF">ABT322_06475</name>
</gene>
<name>A0ABV1VBP9_9ACTN</name>
<proteinExistence type="predicted"/>
<reference evidence="2 3" key="1">
    <citation type="submission" date="2024-06" db="EMBL/GenBank/DDBJ databases">
        <title>The Natural Products Discovery Center: Release of the First 8490 Sequenced Strains for Exploring Actinobacteria Biosynthetic Diversity.</title>
        <authorList>
            <person name="Kalkreuter E."/>
            <person name="Kautsar S.A."/>
            <person name="Yang D."/>
            <person name="Bader C.D."/>
            <person name="Teijaro C.N."/>
            <person name="Fluegel L."/>
            <person name="Davis C.M."/>
            <person name="Simpson J.R."/>
            <person name="Lauterbach L."/>
            <person name="Steele A.D."/>
            <person name="Gui C."/>
            <person name="Meng S."/>
            <person name="Li G."/>
            <person name="Viehrig K."/>
            <person name="Ye F."/>
            <person name="Su P."/>
            <person name="Kiefer A.F."/>
            <person name="Nichols A."/>
            <person name="Cepeda A.J."/>
            <person name="Yan W."/>
            <person name="Fan B."/>
            <person name="Jiang Y."/>
            <person name="Adhikari A."/>
            <person name="Zheng C.-J."/>
            <person name="Schuster L."/>
            <person name="Cowan T.M."/>
            <person name="Smanski M.J."/>
            <person name="Chevrette M.G."/>
            <person name="De Carvalho L.P.S."/>
            <person name="Shen B."/>
        </authorList>
    </citation>
    <scope>NUCLEOTIDE SEQUENCE [LARGE SCALE GENOMIC DNA]</scope>
    <source>
        <strain evidence="2 3">NPDC000632</strain>
    </source>
</reference>
<dbReference type="GeneID" id="97359080"/>
<protein>
    <submittedName>
        <fullName evidence="2">Uncharacterized protein</fullName>
    </submittedName>
</protein>
<sequence length="120" mass="13063">MAEGDGVVTRGIRVRLDGTASESDIGALRKWLEREKPLDELVRAGRLRIDERRRADETGAPMGIGMEIVVAFVGGGAAVVVQEVLDQVKGAVEAWRSNRSEVEDGEPPEGRVEPVNLDDR</sequence>
<dbReference type="EMBL" id="JBEPCV010000003">
    <property type="protein sequence ID" value="MER6903425.1"/>
    <property type="molecule type" value="Genomic_DNA"/>
</dbReference>
<organism evidence="2 3">
    <name type="scientific">Streptomyces flaveolus</name>
    <dbReference type="NCBI Taxonomy" id="67297"/>
    <lineage>
        <taxon>Bacteria</taxon>
        <taxon>Bacillati</taxon>
        <taxon>Actinomycetota</taxon>
        <taxon>Actinomycetes</taxon>
        <taxon>Kitasatosporales</taxon>
        <taxon>Streptomycetaceae</taxon>
        <taxon>Streptomyces</taxon>
    </lineage>
</organism>